<dbReference type="Gene3D" id="2.40.50.100">
    <property type="match status" value="1"/>
</dbReference>
<dbReference type="InterPro" id="IPR050093">
    <property type="entry name" value="ABC_SmlMolc_Importer"/>
</dbReference>
<evidence type="ECO:0000256" key="3">
    <source>
        <dbReference type="ARBA" id="ARBA00022741"/>
    </source>
</evidence>
<dbReference type="InterPro" id="IPR005893">
    <property type="entry name" value="PotA-like"/>
</dbReference>
<dbReference type="AlphaFoldDB" id="A0A372GG14"/>
<dbReference type="InterPro" id="IPR003593">
    <property type="entry name" value="AAA+_ATPase"/>
</dbReference>
<dbReference type="EC" id="7.6.2.11" evidence="7"/>
<keyword evidence="10" id="KW-1185">Reference proteome</keyword>
<evidence type="ECO:0000256" key="1">
    <source>
        <dbReference type="ARBA" id="ARBA00022448"/>
    </source>
</evidence>
<evidence type="ECO:0000259" key="8">
    <source>
        <dbReference type="PROSITE" id="PS50893"/>
    </source>
</evidence>
<comment type="similarity">
    <text evidence="7">Belongs to the ABC transporter superfamily. Spermidine/putrescine importer (TC 3.A.1.11.1) family.</text>
</comment>
<dbReference type="Pfam" id="PF00005">
    <property type="entry name" value="ABC_tran"/>
    <property type="match status" value="1"/>
</dbReference>
<dbReference type="Gene3D" id="3.40.50.300">
    <property type="entry name" value="P-loop containing nucleotide triphosphate hydrolases"/>
    <property type="match status" value="1"/>
</dbReference>
<dbReference type="InterPro" id="IPR003439">
    <property type="entry name" value="ABC_transporter-like_ATP-bd"/>
</dbReference>
<dbReference type="GO" id="GO:0016887">
    <property type="term" value="F:ATP hydrolysis activity"/>
    <property type="evidence" value="ECO:0007669"/>
    <property type="project" value="InterPro"/>
</dbReference>
<dbReference type="PANTHER" id="PTHR42781">
    <property type="entry name" value="SPERMIDINE/PUTRESCINE IMPORT ATP-BINDING PROTEIN POTA"/>
    <property type="match status" value="1"/>
</dbReference>
<dbReference type="PROSITE" id="PS00211">
    <property type="entry name" value="ABC_TRANSPORTER_1"/>
    <property type="match status" value="1"/>
</dbReference>
<proteinExistence type="inferred from homology"/>
<dbReference type="FunFam" id="3.40.50.300:FF:000133">
    <property type="entry name" value="Spermidine/putrescine import ATP-binding protein PotA"/>
    <property type="match status" value="1"/>
</dbReference>
<dbReference type="RefSeq" id="WP_117400990.1">
    <property type="nucleotide sequence ID" value="NZ_QVNQ01000005.1"/>
</dbReference>
<evidence type="ECO:0000313" key="9">
    <source>
        <dbReference type="EMBL" id="RFS84301.1"/>
    </source>
</evidence>
<evidence type="ECO:0000256" key="2">
    <source>
        <dbReference type="ARBA" id="ARBA00022475"/>
    </source>
</evidence>
<feature type="domain" description="ABC transporter" evidence="8">
    <location>
        <begin position="10"/>
        <end position="240"/>
    </location>
</feature>
<keyword evidence="3 7" id="KW-0547">Nucleotide-binding</keyword>
<dbReference type="SMART" id="SM00382">
    <property type="entry name" value="AAA"/>
    <property type="match status" value="1"/>
</dbReference>
<evidence type="ECO:0000313" key="10">
    <source>
        <dbReference type="Proteomes" id="UP000262882"/>
    </source>
</evidence>
<reference evidence="9 10" key="1">
    <citation type="submission" date="2018-08" db="EMBL/GenBank/DDBJ databases">
        <title>Actinomadura spongicola sp. nov., isolated from marine sponge Leucetta chagosensis.</title>
        <authorList>
            <person name="Li L."/>
            <person name="Lin H.W."/>
        </authorList>
    </citation>
    <scope>NUCLEOTIDE SEQUENCE [LARGE SCALE GENOMIC DNA]</scope>
    <source>
        <strain evidence="9 10">LHW52907</strain>
    </source>
</reference>
<protein>
    <recommendedName>
        <fullName evidence="7">Spermidine/putrescine import ATP-binding protein PotA</fullName>
        <ecNumber evidence="7">7.6.2.11</ecNumber>
    </recommendedName>
</protein>
<sequence length="379" mass="41515">MTTTRSAGHLEVRGIAKRYDKVSAVDDVSFRMAPGEFLTLLGASGSGKTTTLKIIAGFEAPDSGEVWLGEQPITQLPAHRRNIGVVFQNYALFPHLTAAENIAFPLRVRGIGKAERAKRVRHALATVRLEGTGDRYPRQLSGGQQQRVALARALVFEPQVLLMDEPMGALDKRLREALQLEIMRIHRELGITICYVTHDQEEALVMSDRIAIYDDGRIRQVGTAEELYELPESVFVAEFMGESNVFHGTLDGKGKVGRLIAPRRPPITVSIDGPCPIGDGADAVVVVRPERIRVLRRRRGDSEPEPGRNILTGVVQDVIYLGSDRRYLVALPDGSTCQARVGAAHADPGIGRGDHVELTWDRADAILLEAPAAEREATS</sequence>
<accession>A0A372GG14</accession>
<dbReference type="Pfam" id="PF08402">
    <property type="entry name" value="TOBE_2"/>
    <property type="match status" value="1"/>
</dbReference>
<keyword evidence="6 7" id="KW-0472">Membrane</keyword>
<dbReference type="InterPro" id="IPR017871">
    <property type="entry name" value="ABC_transporter-like_CS"/>
</dbReference>
<evidence type="ECO:0000256" key="6">
    <source>
        <dbReference type="ARBA" id="ARBA00023136"/>
    </source>
</evidence>
<dbReference type="SUPFAM" id="SSF52540">
    <property type="entry name" value="P-loop containing nucleoside triphosphate hydrolases"/>
    <property type="match status" value="1"/>
</dbReference>
<dbReference type="InterPro" id="IPR008995">
    <property type="entry name" value="Mo/tungstate-bd_C_term_dom"/>
</dbReference>
<dbReference type="SUPFAM" id="SSF50331">
    <property type="entry name" value="MOP-like"/>
    <property type="match status" value="1"/>
</dbReference>
<dbReference type="InterPro" id="IPR013611">
    <property type="entry name" value="Transp-assoc_OB_typ2"/>
</dbReference>
<keyword evidence="5 7" id="KW-1278">Translocase</keyword>
<dbReference type="InterPro" id="IPR027417">
    <property type="entry name" value="P-loop_NTPase"/>
</dbReference>
<evidence type="ECO:0000256" key="5">
    <source>
        <dbReference type="ARBA" id="ARBA00022967"/>
    </source>
</evidence>
<gene>
    <name evidence="7" type="primary">potA</name>
    <name evidence="9" type="ORF">D0T12_19470</name>
</gene>
<dbReference type="EMBL" id="QVNQ01000005">
    <property type="protein sequence ID" value="RFS84301.1"/>
    <property type="molecule type" value="Genomic_DNA"/>
</dbReference>
<dbReference type="PANTHER" id="PTHR42781:SF4">
    <property type="entry name" value="SPERMIDINE_PUTRESCINE IMPORT ATP-BINDING PROTEIN POTA"/>
    <property type="match status" value="1"/>
</dbReference>
<dbReference type="PROSITE" id="PS50893">
    <property type="entry name" value="ABC_TRANSPORTER_2"/>
    <property type="match status" value="1"/>
</dbReference>
<keyword evidence="2 7" id="KW-1003">Cell membrane</keyword>
<evidence type="ECO:0000256" key="4">
    <source>
        <dbReference type="ARBA" id="ARBA00022840"/>
    </source>
</evidence>
<comment type="catalytic activity">
    <reaction evidence="7">
        <text>ATP + H2O + polyamine-[polyamine-binding protein]Side 1 = ADP + phosphate + polyamineSide 2 + [polyamine-binding protein]Side 1.</text>
        <dbReference type="EC" id="7.6.2.11"/>
    </reaction>
</comment>
<organism evidence="9 10">
    <name type="scientific">Actinomadura spongiicola</name>
    <dbReference type="NCBI Taxonomy" id="2303421"/>
    <lineage>
        <taxon>Bacteria</taxon>
        <taxon>Bacillati</taxon>
        <taxon>Actinomycetota</taxon>
        <taxon>Actinomycetes</taxon>
        <taxon>Streptosporangiales</taxon>
        <taxon>Thermomonosporaceae</taxon>
        <taxon>Actinomadura</taxon>
    </lineage>
</organism>
<dbReference type="OrthoDB" id="7838608at2"/>
<dbReference type="GO" id="GO:0015417">
    <property type="term" value="F:ABC-type polyamine transporter activity"/>
    <property type="evidence" value="ECO:0007669"/>
    <property type="project" value="UniProtKB-EC"/>
</dbReference>
<dbReference type="Proteomes" id="UP000262882">
    <property type="component" value="Unassembled WGS sequence"/>
</dbReference>
<comment type="caution">
    <text evidence="9">The sequence shown here is derived from an EMBL/GenBank/DDBJ whole genome shotgun (WGS) entry which is preliminary data.</text>
</comment>
<name>A0A372GG14_9ACTN</name>
<keyword evidence="1 7" id="KW-0813">Transport</keyword>
<evidence type="ECO:0000256" key="7">
    <source>
        <dbReference type="RuleBase" id="RU364083"/>
    </source>
</evidence>
<dbReference type="NCBIfam" id="TIGR01187">
    <property type="entry name" value="potA"/>
    <property type="match status" value="1"/>
</dbReference>
<dbReference type="GO" id="GO:0005524">
    <property type="term" value="F:ATP binding"/>
    <property type="evidence" value="ECO:0007669"/>
    <property type="project" value="UniProtKB-KW"/>
</dbReference>
<dbReference type="GO" id="GO:0043190">
    <property type="term" value="C:ATP-binding cassette (ABC) transporter complex"/>
    <property type="evidence" value="ECO:0007669"/>
    <property type="project" value="InterPro"/>
</dbReference>
<comment type="subunit">
    <text evidence="7">The complex is composed of two ATP-binding proteins (PotA), two transmembrane proteins (PotB and PotC) and a solute-binding protein (PotD).</text>
</comment>
<keyword evidence="4 7" id="KW-0067">ATP-binding</keyword>
<comment type="function">
    <text evidence="7">Part of the ABC transporter complex PotABCD involved in spermidine/putrescine import. Responsible for energy coupling to the transport system.</text>
</comment>